<dbReference type="EMBL" id="CP020772">
    <property type="protein sequence ID" value="ARI75772.1"/>
    <property type="molecule type" value="Genomic_DNA"/>
</dbReference>
<dbReference type="STRING" id="402384.HM131_02535"/>
<reference evidence="1 2" key="1">
    <citation type="submission" date="2017-04" db="EMBL/GenBank/DDBJ databases">
        <title>The whole genome sequencing and assembly of Halobacillus mangrovi strain.</title>
        <authorList>
            <person name="Lee S.-J."/>
            <person name="Park M.-K."/>
            <person name="Kim J.-Y."/>
            <person name="Lee Y.-J."/>
            <person name="Yi H."/>
            <person name="Bahn Y.-S."/>
            <person name="Kim J.F."/>
            <person name="Lee D.-W."/>
        </authorList>
    </citation>
    <scope>NUCLEOTIDE SEQUENCE [LARGE SCALE GENOMIC DNA]</scope>
    <source>
        <strain evidence="1 2">KTB 131</strain>
    </source>
</reference>
<dbReference type="RefSeq" id="WP_085027629.1">
    <property type="nucleotide sequence ID" value="NZ_CP020772.1"/>
</dbReference>
<dbReference type="Proteomes" id="UP000192527">
    <property type="component" value="Chromosome"/>
</dbReference>
<gene>
    <name evidence="1" type="ORF">HM131_02535</name>
</gene>
<dbReference type="KEGG" id="hmn:HM131_02535"/>
<name>A0A1W5ZR64_9BACI</name>
<accession>A0A1W5ZR64</accession>
<evidence type="ECO:0000313" key="2">
    <source>
        <dbReference type="Proteomes" id="UP000192527"/>
    </source>
</evidence>
<dbReference type="AlphaFoldDB" id="A0A1W5ZR64"/>
<evidence type="ECO:0000313" key="1">
    <source>
        <dbReference type="EMBL" id="ARI75772.1"/>
    </source>
</evidence>
<organism evidence="1 2">
    <name type="scientific">Halobacillus mangrovi</name>
    <dbReference type="NCBI Taxonomy" id="402384"/>
    <lineage>
        <taxon>Bacteria</taxon>
        <taxon>Bacillati</taxon>
        <taxon>Bacillota</taxon>
        <taxon>Bacilli</taxon>
        <taxon>Bacillales</taxon>
        <taxon>Bacillaceae</taxon>
        <taxon>Halobacillus</taxon>
    </lineage>
</organism>
<dbReference type="OrthoDB" id="2721428at2"/>
<sequence>MAKNELKEFLSESFGEGVYYRELRLTNKELEELRKFYPQATVRKTTEISDANSKAWYEINLLPLKTPGCETIQEENNRLKREIEVLKKARN</sequence>
<keyword evidence="2" id="KW-1185">Reference proteome</keyword>
<protein>
    <submittedName>
        <fullName evidence="1">Uncharacterized protein</fullName>
    </submittedName>
</protein>
<proteinExistence type="predicted"/>